<dbReference type="PROSITE" id="PS50995">
    <property type="entry name" value="HTH_MARR_2"/>
    <property type="match status" value="1"/>
</dbReference>
<dbReference type="PANTHER" id="PTHR42756:SF1">
    <property type="entry name" value="TRANSCRIPTIONAL REPRESSOR OF EMRAB OPERON"/>
    <property type="match status" value="1"/>
</dbReference>
<dbReference type="Gene3D" id="1.10.10.10">
    <property type="entry name" value="Winged helix-like DNA-binding domain superfamily/Winged helix DNA-binding domain"/>
    <property type="match status" value="1"/>
</dbReference>
<dbReference type="PANTHER" id="PTHR42756">
    <property type="entry name" value="TRANSCRIPTIONAL REGULATOR, MARR"/>
    <property type="match status" value="1"/>
</dbReference>
<reference evidence="5" key="1">
    <citation type="submission" date="2018-08" db="EMBL/GenBank/DDBJ databases">
        <title>Murine metabolic-syndrome-specific gut microbial biobank.</title>
        <authorList>
            <person name="Liu C."/>
        </authorList>
    </citation>
    <scope>NUCLEOTIDE SEQUENCE [LARGE SCALE GENOMIC DNA]</scope>
    <source>
        <strain evidence="5">Z82</strain>
    </source>
</reference>
<organism evidence="5">
    <name type="scientific">Muribaculaceae bacterium Z82</name>
    <dbReference type="NCBI Taxonomy" id="2304548"/>
    <lineage>
        <taxon>Bacteria</taxon>
        <taxon>Pseudomonadati</taxon>
        <taxon>Bacteroidota</taxon>
        <taxon>Bacteroidia</taxon>
        <taxon>Bacteroidales</taxon>
        <taxon>Muribaculaceae</taxon>
    </lineage>
</organism>
<keyword evidence="1" id="KW-0805">Transcription regulation</keyword>
<dbReference type="AlphaFoldDB" id="A0A7C9NAV6"/>
<dbReference type="Pfam" id="PF01047">
    <property type="entry name" value="MarR"/>
    <property type="match status" value="1"/>
</dbReference>
<name>A0A7C9NAV6_9BACT</name>
<dbReference type="EMBL" id="QWKH01000029">
    <property type="protein sequence ID" value="NBI34463.1"/>
    <property type="molecule type" value="Genomic_DNA"/>
</dbReference>
<dbReference type="InterPro" id="IPR000835">
    <property type="entry name" value="HTH_MarR-typ"/>
</dbReference>
<sequence>METKGGFYIAQIKQLQDRVFNRLLDEEGIDITGSQGRILFILWKEDALSLTEISERASLAKNTVTVIVDRMVAKGVLQRDADLHDRRQAIISLTDKAKAMRDDYEKVSQRMNSLFYEGFTEDERQAFENYLARILGTLKDAENDQEKTCEEEDMRC</sequence>
<dbReference type="SUPFAM" id="SSF46785">
    <property type="entry name" value="Winged helix' DNA-binding domain"/>
    <property type="match status" value="1"/>
</dbReference>
<accession>A0A7C9NAV6</accession>
<proteinExistence type="predicted"/>
<keyword evidence="2" id="KW-0238">DNA-binding</keyword>
<evidence type="ECO:0000256" key="1">
    <source>
        <dbReference type="ARBA" id="ARBA00023015"/>
    </source>
</evidence>
<keyword evidence="3" id="KW-0804">Transcription</keyword>
<dbReference type="PRINTS" id="PR00598">
    <property type="entry name" value="HTHMARR"/>
</dbReference>
<protein>
    <submittedName>
        <fullName evidence="5">MarR family transcriptional regulator</fullName>
    </submittedName>
</protein>
<dbReference type="SMART" id="SM00347">
    <property type="entry name" value="HTH_MARR"/>
    <property type="match status" value="1"/>
</dbReference>
<evidence type="ECO:0000259" key="4">
    <source>
        <dbReference type="PROSITE" id="PS50995"/>
    </source>
</evidence>
<comment type="caution">
    <text evidence="5">The sequence shown here is derived from an EMBL/GenBank/DDBJ whole genome shotgun (WGS) entry which is preliminary data.</text>
</comment>
<feature type="domain" description="HTH marR-type" evidence="4">
    <location>
        <begin position="1"/>
        <end position="136"/>
    </location>
</feature>
<dbReference type="GO" id="GO:0003700">
    <property type="term" value="F:DNA-binding transcription factor activity"/>
    <property type="evidence" value="ECO:0007669"/>
    <property type="project" value="InterPro"/>
</dbReference>
<evidence type="ECO:0000256" key="2">
    <source>
        <dbReference type="ARBA" id="ARBA00023125"/>
    </source>
</evidence>
<gene>
    <name evidence="5" type="ORF">D1639_05340</name>
</gene>
<evidence type="ECO:0000256" key="3">
    <source>
        <dbReference type="ARBA" id="ARBA00023163"/>
    </source>
</evidence>
<dbReference type="GO" id="GO:0003677">
    <property type="term" value="F:DNA binding"/>
    <property type="evidence" value="ECO:0007669"/>
    <property type="project" value="UniProtKB-KW"/>
</dbReference>
<dbReference type="InterPro" id="IPR036390">
    <property type="entry name" value="WH_DNA-bd_sf"/>
</dbReference>
<dbReference type="InterPro" id="IPR036388">
    <property type="entry name" value="WH-like_DNA-bd_sf"/>
</dbReference>
<evidence type="ECO:0000313" key="5">
    <source>
        <dbReference type="EMBL" id="NBI34463.1"/>
    </source>
</evidence>